<evidence type="ECO:0000256" key="16">
    <source>
        <dbReference type="ARBA" id="ARBA00022989"/>
    </source>
</evidence>
<dbReference type="Pfam" id="PF13246">
    <property type="entry name" value="Cation_ATPase"/>
    <property type="match status" value="1"/>
</dbReference>
<dbReference type="GO" id="GO:0090554">
    <property type="term" value="F:phosphatidylcholine floppase activity"/>
    <property type="evidence" value="ECO:0007669"/>
    <property type="project" value="RHEA"/>
</dbReference>
<comment type="caution">
    <text evidence="32">The sequence shown here is derived from an EMBL/GenBank/DDBJ whole genome shotgun (WGS) entry which is preliminary data.</text>
</comment>
<feature type="domain" description="P-type ATPase A" evidence="29">
    <location>
        <begin position="289"/>
        <end position="351"/>
    </location>
</feature>
<dbReference type="EMBL" id="QUSF01000138">
    <property type="protein sequence ID" value="RLV89795.1"/>
    <property type="molecule type" value="Genomic_DNA"/>
</dbReference>
<dbReference type="PRINTS" id="PR00119">
    <property type="entry name" value="CATATPASE"/>
</dbReference>
<evidence type="ECO:0000256" key="17">
    <source>
        <dbReference type="ARBA" id="ARBA00023034"/>
    </source>
</evidence>
<feature type="transmembrane region" description="Helical" evidence="27">
    <location>
        <begin position="454"/>
        <end position="477"/>
    </location>
</feature>
<feature type="transmembrane region" description="Helical" evidence="27">
    <location>
        <begin position="1071"/>
        <end position="1092"/>
    </location>
</feature>
<dbReference type="SUPFAM" id="SSF56784">
    <property type="entry name" value="HAD-like"/>
    <property type="match status" value="1"/>
</dbReference>
<feature type="transmembrane region" description="Helical" evidence="27">
    <location>
        <begin position="1154"/>
        <end position="1176"/>
    </location>
</feature>
<dbReference type="GO" id="GO:0005783">
    <property type="term" value="C:endoplasmic reticulum"/>
    <property type="evidence" value="ECO:0007669"/>
    <property type="project" value="UniProtKB-SubCell"/>
</dbReference>
<feature type="compositionally biased region" description="Basic and acidic residues" evidence="28">
    <location>
        <begin position="84"/>
        <end position="93"/>
    </location>
</feature>
<comment type="similarity">
    <text evidence="7 27">Belongs to the cation transport ATPase (P-type) (TC 3.A.3) family. Type IV subfamily.</text>
</comment>
<evidence type="ECO:0000256" key="4">
    <source>
        <dbReference type="ARBA" id="ARBA00004316"/>
    </source>
</evidence>
<dbReference type="FunFam" id="3.40.50.1000:FF:000504">
    <property type="match status" value="1"/>
</dbReference>
<dbReference type="Pfam" id="PF16212">
    <property type="entry name" value="PhoLip_ATPase_C"/>
    <property type="match status" value="1"/>
</dbReference>
<dbReference type="NCBIfam" id="TIGR01494">
    <property type="entry name" value="ATPase_P-type"/>
    <property type="match status" value="1"/>
</dbReference>
<evidence type="ECO:0000256" key="9">
    <source>
        <dbReference type="ARBA" id="ARBA00022692"/>
    </source>
</evidence>
<dbReference type="InterPro" id="IPR059000">
    <property type="entry name" value="ATPase_P-type_domA"/>
</dbReference>
<organism evidence="32 33">
    <name type="scientific">Chloebia gouldiae</name>
    <name type="common">Gouldian finch</name>
    <name type="synonym">Erythrura gouldiae</name>
    <dbReference type="NCBI Taxonomy" id="44316"/>
    <lineage>
        <taxon>Eukaryota</taxon>
        <taxon>Metazoa</taxon>
        <taxon>Chordata</taxon>
        <taxon>Craniata</taxon>
        <taxon>Vertebrata</taxon>
        <taxon>Euteleostomi</taxon>
        <taxon>Archelosauria</taxon>
        <taxon>Archosauria</taxon>
        <taxon>Dinosauria</taxon>
        <taxon>Saurischia</taxon>
        <taxon>Theropoda</taxon>
        <taxon>Coelurosauria</taxon>
        <taxon>Aves</taxon>
        <taxon>Neognathae</taxon>
        <taxon>Neoaves</taxon>
        <taxon>Telluraves</taxon>
        <taxon>Australaves</taxon>
        <taxon>Passeriformes</taxon>
        <taxon>Passeroidea</taxon>
        <taxon>Passeridae</taxon>
        <taxon>Chloebia</taxon>
    </lineage>
</organism>
<evidence type="ECO:0000259" key="31">
    <source>
        <dbReference type="Pfam" id="PF16212"/>
    </source>
</evidence>
<feature type="binding site" evidence="25">
    <location>
        <position position="715"/>
    </location>
    <ligand>
        <name>ATP</name>
        <dbReference type="ChEBI" id="CHEBI:30616"/>
    </ligand>
</feature>
<feature type="active site" description="4-aspartylphosphate intermediate" evidence="24">
    <location>
        <position position="569"/>
    </location>
</feature>
<feature type="binding site" evidence="26">
    <location>
        <position position="1014"/>
    </location>
    <ligand>
        <name>Mg(2+)</name>
        <dbReference type="ChEBI" id="CHEBI:18420"/>
    </ligand>
</feature>
<evidence type="ECO:0000256" key="27">
    <source>
        <dbReference type="RuleBase" id="RU362033"/>
    </source>
</evidence>
<evidence type="ECO:0000256" key="21">
    <source>
        <dbReference type="ARBA" id="ARBA00051303"/>
    </source>
</evidence>
<evidence type="ECO:0000256" key="5">
    <source>
        <dbReference type="ARBA" id="ARBA00004555"/>
    </source>
</evidence>
<dbReference type="NCBIfam" id="TIGR01652">
    <property type="entry name" value="ATPase-Plipid"/>
    <property type="match status" value="1"/>
</dbReference>
<dbReference type="InterPro" id="IPR018303">
    <property type="entry name" value="ATPase_P-typ_P_site"/>
</dbReference>
<feature type="domain" description="P-type ATPase C-terminal" evidence="31">
    <location>
        <begin position="1040"/>
        <end position="1280"/>
    </location>
</feature>
<evidence type="ECO:0000256" key="7">
    <source>
        <dbReference type="ARBA" id="ARBA00008109"/>
    </source>
</evidence>
<dbReference type="PROSITE" id="PS00154">
    <property type="entry name" value="ATPASE_E1_E2"/>
    <property type="match status" value="1"/>
</dbReference>
<feature type="domain" description="P-type ATPase N-terminal" evidence="30">
    <location>
        <begin position="204"/>
        <end position="260"/>
    </location>
</feature>
<evidence type="ECO:0000256" key="3">
    <source>
        <dbReference type="ARBA" id="ARBA00004240"/>
    </source>
</evidence>
<evidence type="ECO:0000256" key="23">
    <source>
        <dbReference type="ARBA" id="ARBA00062467"/>
    </source>
</evidence>
<dbReference type="SUPFAM" id="SSF81653">
    <property type="entry name" value="Calcium ATPase, transduction domain A"/>
    <property type="match status" value="1"/>
</dbReference>
<dbReference type="GO" id="GO:0090556">
    <property type="term" value="F:phosphatidylserine floppase activity"/>
    <property type="evidence" value="ECO:0007669"/>
    <property type="project" value="RHEA"/>
</dbReference>
<dbReference type="GO" id="GO:0007030">
    <property type="term" value="P:Golgi organization"/>
    <property type="evidence" value="ECO:0007669"/>
    <property type="project" value="TreeGrafter"/>
</dbReference>
<evidence type="ECO:0000256" key="8">
    <source>
        <dbReference type="ARBA" id="ARBA00022475"/>
    </source>
</evidence>
<evidence type="ECO:0000256" key="14">
    <source>
        <dbReference type="ARBA" id="ARBA00022842"/>
    </source>
</evidence>
<comment type="catalytic activity">
    <reaction evidence="20 27">
        <text>ATP + H2O + phospholipidSide 1 = ADP + phosphate + phospholipidSide 2.</text>
        <dbReference type="EC" id="7.6.2.1"/>
    </reaction>
</comment>
<evidence type="ECO:0000256" key="18">
    <source>
        <dbReference type="ARBA" id="ARBA00023136"/>
    </source>
</evidence>
<dbReference type="GO" id="GO:0016887">
    <property type="term" value="F:ATP hydrolysis activity"/>
    <property type="evidence" value="ECO:0007669"/>
    <property type="project" value="InterPro"/>
</dbReference>
<keyword evidence="8" id="KW-1003">Cell membrane</keyword>
<feature type="binding site" evidence="25">
    <location>
        <position position="570"/>
    </location>
    <ligand>
        <name>ATP</name>
        <dbReference type="ChEBI" id="CHEBI:30616"/>
    </ligand>
</feature>
<feature type="binding site" evidence="25">
    <location>
        <position position="988"/>
    </location>
    <ligand>
        <name>ATP</name>
        <dbReference type="ChEBI" id="CHEBI:30616"/>
    </ligand>
</feature>
<dbReference type="InterPro" id="IPR023214">
    <property type="entry name" value="HAD_sf"/>
</dbReference>
<protein>
    <recommendedName>
        <fullName evidence="27">Phospholipid-transporting ATPase</fullName>
        <ecNumber evidence="27">7.6.2.1</ecNumber>
    </recommendedName>
</protein>
<comment type="cofactor">
    <cofactor evidence="1 26">
        <name>Mg(2+)</name>
        <dbReference type="ChEBI" id="CHEBI:18420"/>
    </cofactor>
</comment>
<comment type="catalytic activity">
    <reaction evidence="21">
        <text>a 1,2-diacyl-sn-glycero-3-phospho-L-serine(out) + ATP + H2O = a 1,2-diacyl-sn-glycero-3-phospho-L-serine(in) + ADP + phosphate + H(+)</text>
        <dbReference type="Rhea" id="RHEA:38567"/>
        <dbReference type="ChEBI" id="CHEBI:15377"/>
        <dbReference type="ChEBI" id="CHEBI:15378"/>
        <dbReference type="ChEBI" id="CHEBI:30616"/>
        <dbReference type="ChEBI" id="CHEBI:43474"/>
        <dbReference type="ChEBI" id="CHEBI:57262"/>
        <dbReference type="ChEBI" id="CHEBI:456216"/>
    </reaction>
    <physiologicalReaction direction="left-to-right" evidence="21">
        <dbReference type="Rhea" id="RHEA:38568"/>
    </physiologicalReaction>
</comment>
<dbReference type="InterPro" id="IPR036412">
    <property type="entry name" value="HAD-like_sf"/>
</dbReference>
<dbReference type="EC" id="7.6.2.1" evidence="27"/>
<dbReference type="Proteomes" id="UP000276834">
    <property type="component" value="Unassembled WGS sequence"/>
</dbReference>
<evidence type="ECO:0000259" key="30">
    <source>
        <dbReference type="Pfam" id="PF16209"/>
    </source>
</evidence>
<keyword evidence="17" id="KW-0333">Golgi apparatus</keyword>
<keyword evidence="18 27" id="KW-0472">Membrane</keyword>
<feature type="binding site" evidence="25">
    <location>
        <position position="779"/>
    </location>
    <ligand>
        <name>ATP</name>
        <dbReference type="ChEBI" id="CHEBI:30616"/>
    </ligand>
</feature>
<feature type="binding site" evidence="25">
    <location>
        <position position="569"/>
    </location>
    <ligand>
        <name>ATP</name>
        <dbReference type="ChEBI" id="CHEBI:30616"/>
    </ligand>
</feature>
<gene>
    <name evidence="32" type="ORF">DV515_00014705</name>
</gene>
<proteinExistence type="inferred from homology"/>
<feature type="transmembrane region" description="Helical" evidence="27">
    <location>
        <begin position="504"/>
        <end position="523"/>
    </location>
</feature>
<comment type="subcellular location">
    <subcellularLocation>
        <location evidence="2">Apical cell membrane</location>
    </subcellularLocation>
    <subcellularLocation>
        <location evidence="6">Cell membrane</location>
        <topology evidence="6">Multi-pass membrane protein</topology>
    </subcellularLocation>
    <subcellularLocation>
        <location evidence="4">Cell projection</location>
    </subcellularLocation>
    <subcellularLocation>
        <location evidence="3">Endoplasmic reticulum</location>
    </subcellularLocation>
    <subcellularLocation>
        <location evidence="5">Golgi apparatus</location>
    </subcellularLocation>
    <subcellularLocation>
        <location evidence="27">Membrane</location>
        <topology evidence="27">Multi-pass membrane protein</topology>
    </subcellularLocation>
</comment>
<evidence type="ECO:0000256" key="26">
    <source>
        <dbReference type="PIRSR" id="PIRSR606539-3"/>
    </source>
</evidence>
<dbReference type="GO" id="GO:0042995">
    <property type="term" value="C:cell projection"/>
    <property type="evidence" value="ECO:0007669"/>
    <property type="project" value="UniProtKB-SubCell"/>
</dbReference>
<keyword evidence="16 27" id="KW-1133">Transmembrane helix</keyword>
<dbReference type="InterPro" id="IPR008250">
    <property type="entry name" value="ATPase_P-typ_transduc_dom_A_sf"/>
</dbReference>
<feature type="binding site" evidence="25">
    <location>
        <position position="571"/>
    </location>
    <ligand>
        <name>ATP</name>
        <dbReference type="ChEBI" id="CHEBI:30616"/>
    </ligand>
</feature>
<dbReference type="SUPFAM" id="SSF81665">
    <property type="entry name" value="Calcium ATPase, transmembrane domain M"/>
    <property type="match status" value="1"/>
</dbReference>
<feature type="binding site" evidence="26">
    <location>
        <position position="569"/>
    </location>
    <ligand>
        <name>Mg(2+)</name>
        <dbReference type="ChEBI" id="CHEBI:18420"/>
    </ligand>
</feature>
<feature type="compositionally biased region" description="Gly residues" evidence="28">
    <location>
        <begin position="53"/>
        <end position="69"/>
    </location>
</feature>
<dbReference type="GO" id="GO:0005802">
    <property type="term" value="C:trans-Golgi network"/>
    <property type="evidence" value="ECO:0007669"/>
    <property type="project" value="TreeGrafter"/>
</dbReference>
<keyword evidence="15 27" id="KW-1278">Translocase</keyword>
<comment type="catalytic activity">
    <reaction evidence="22">
        <text>a 1,2-diacyl-sn-glycero-3-phosphocholine(out) + ATP + H2O = a 1,2-diacyl-sn-glycero-3-phosphocholine(in) + ADP + phosphate + H(+)</text>
        <dbReference type="Rhea" id="RHEA:38583"/>
        <dbReference type="ChEBI" id="CHEBI:15377"/>
        <dbReference type="ChEBI" id="CHEBI:15378"/>
        <dbReference type="ChEBI" id="CHEBI:30616"/>
        <dbReference type="ChEBI" id="CHEBI:43474"/>
        <dbReference type="ChEBI" id="CHEBI:57643"/>
        <dbReference type="ChEBI" id="CHEBI:456216"/>
    </reaction>
    <physiologicalReaction direction="left-to-right" evidence="22">
        <dbReference type="Rhea" id="RHEA:38584"/>
    </physiologicalReaction>
</comment>
<evidence type="ECO:0000313" key="33">
    <source>
        <dbReference type="Proteomes" id="UP000276834"/>
    </source>
</evidence>
<dbReference type="GO" id="GO:0045332">
    <property type="term" value="P:phospholipid translocation"/>
    <property type="evidence" value="ECO:0007669"/>
    <property type="project" value="TreeGrafter"/>
</dbReference>
<feature type="binding site" evidence="25">
    <location>
        <position position="812"/>
    </location>
    <ligand>
        <name>ATP</name>
        <dbReference type="ChEBI" id="CHEBI:30616"/>
    </ligand>
</feature>
<dbReference type="Pfam" id="PF00122">
    <property type="entry name" value="E1-E2_ATPase"/>
    <property type="match status" value="1"/>
</dbReference>
<evidence type="ECO:0000256" key="15">
    <source>
        <dbReference type="ARBA" id="ARBA00022967"/>
    </source>
</evidence>
<keyword evidence="14 26" id="KW-0460">Magnesium</keyword>
<dbReference type="Pfam" id="PF16209">
    <property type="entry name" value="PhoLip_ATPase_N"/>
    <property type="match status" value="1"/>
</dbReference>
<dbReference type="PANTHER" id="PTHR24092">
    <property type="entry name" value="PROBABLE PHOSPHOLIPID-TRANSPORTING ATPASE"/>
    <property type="match status" value="1"/>
</dbReference>
<feature type="compositionally biased region" description="Pro residues" evidence="28">
    <location>
        <begin position="18"/>
        <end position="43"/>
    </location>
</feature>
<feature type="transmembrane region" description="Helical" evidence="27">
    <location>
        <begin position="1104"/>
        <end position="1124"/>
    </location>
</feature>
<feature type="transmembrane region" description="Helical" evidence="27">
    <location>
        <begin position="1253"/>
        <end position="1273"/>
    </location>
</feature>
<dbReference type="PANTHER" id="PTHR24092:SF48">
    <property type="entry name" value="PHOSPHOLIPID-TRANSPORTING ATPASE IC"/>
    <property type="match status" value="1"/>
</dbReference>
<feature type="binding site" evidence="25">
    <location>
        <position position="1018"/>
    </location>
    <ligand>
        <name>ATP</name>
        <dbReference type="ChEBI" id="CHEBI:30616"/>
    </ligand>
</feature>
<name>A0A3L8RYK7_CHLGU</name>
<keyword evidence="13 25" id="KW-0067">ATP-binding</keyword>
<dbReference type="InterPro" id="IPR032630">
    <property type="entry name" value="P_typ_ATPase_c"/>
</dbReference>
<dbReference type="Gene3D" id="3.40.1110.10">
    <property type="entry name" value="Calcium-transporting ATPase, cytoplasmic domain N"/>
    <property type="match status" value="2"/>
</dbReference>
<evidence type="ECO:0000256" key="24">
    <source>
        <dbReference type="PIRSR" id="PIRSR606539-1"/>
    </source>
</evidence>
<dbReference type="GO" id="GO:0016324">
    <property type="term" value="C:apical plasma membrane"/>
    <property type="evidence" value="ECO:0007669"/>
    <property type="project" value="UniProtKB-SubCell"/>
</dbReference>
<evidence type="ECO:0000256" key="1">
    <source>
        <dbReference type="ARBA" id="ARBA00001946"/>
    </source>
</evidence>
<feature type="compositionally biased region" description="Basic and acidic residues" evidence="28">
    <location>
        <begin position="164"/>
        <end position="177"/>
    </location>
</feature>
<dbReference type="InterPro" id="IPR023299">
    <property type="entry name" value="ATPase_P-typ_cyto_dom_N"/>
</dbReference>
<evidence type="ECO:0000256" key="13">
    <source>
        <dbReference type="ARBA" id="ARBA00022840"/>
    </source>
</evidence>
<sequence length="1360" mass="153194">AGASAVPGRAGPGRGPAPAAPPLRPLPCCPTPLLPCGPSPAPRPENRGNPSGRSGGGSQAAGRARGSGGAERASGNPRAQRITGSEREPRRVVLEGLKPGGTPRESASPSLPSAGCAAERDSETTFEEDSQPNDEVVPYSDDETEDELDHRQPGAEPGPNQASRDAEESRGPGKKDCSWQVKANDQLFYDQPGFKRTIFLCFKKSKYAGNAIKTYKYNPITFLPLNLFEQFKRAANFYFLVLLILQSIPQISTLSWYTTLVPLLLVLGITAVKDLVDDIARHRMDNEVNNRTCDVIKDGRFKATKWKDIKVGDVIRLKKNTFVPADILLLSSSEPNSLCYVETAELDGETNLKFKMALEMTHRHLQEESALADFDGLVECEEPNNRLDKFTGSLSWRNSNYSLDADKILLRGCKIRNTDFCHGMVIFAGADTKIMKNGGKTRFKRTKIDSLMNYMVYTIIVVLILLSAGLAIGHTYWEQQIGNSSWYLYDAQDSSPAYRGFLNFWGYIIVLNTMVPISLYVSVEVIRFGQSYFINWDLQMYYPEKDTAAKARTTTLNEQLGQIQYIFSDKTGTLTQNIMTFKKCCINGQRYGDCRDAAGQLQGHPEVGSSRPPLCPGPWDGTLLGRARRDAGGHKAVAPVLTQTLPLFSKQQVDFSWNVYADGKFLFYDHYLIEQIKSGKEPEIQKFFFLLAICHTVMADTSDGQLHYQAASPDEGALVTAARNFGYVFLSRTQSTITISEMGVERTYDVLAILDFNSDRKRMSVIVRESAGNIRLYCKGADTVIYERLHPRNVMREATEEALDVFANETLRTLCLCYRDISQDEFEVWNKKFVEASLATSRRDEALDKVYEEIEKNLILLKTNFRMEFQKLSPDSPKQTLKSGALLQTRLENQRNTAGSSPHSSLRMNKPFFQGSRDRALIITGSWLNEILLEKKKKKKKLKLKFPRTAEEKKKQTEKRRRAEAYKEQQQKNFVDLACECRAVICCRVTPKQKAMVVELVKKYKKAITLAIGDGANDVNMIKTAHIGVGISGQEGMQAVMSSDYSFGQFRYLQRLLLVHGRWSYIRMCKFLRYFFYKNFAFTLVHIWYSFFNGFSAQTAYEDWFITLYNVLYSSLPVLLIGLLDQDVSDKLSLRFPRLYVLGQRDLLFNYKKFFVSLLHGAVTSLIIFFIPYGAYLKSMGQDGEAPADYQSFAVTAASSLIFVVNFQAIFGSIALYFGITFDLHSAGIHVLFPSGFQFTGTAPNALRQPYLWLTMILSIAICLLPVVAQRFLSMTIWPSESDKIQRNRRKYLLEEQHWKRRQSAFRRGVSTRRSAYAFSHQRGYADLIASGRSIRKRRAPLDAVLAGGGPASGHTRETS</sequence>
<feature type="binding site" evidence="25">
    <location>
        <position position="994"/>
    </location>
    <ligand>
        <name>ATP</name>
        <dbReference type="ChEBI" id="CHEBI:30616"/>
    </ligand>
</feature>
<dbReference type="STRING" id="44316.ENSEGOP00005015053"/>
<feature type="region of interest" description="Disordered" evidence="28">
    <location>
        <begin position="1"/>
        <end position="177"/>
    </location>
</feature>
<evidence type="ECO:0000256" key="6">
    <source>
        <dbReference type="ARBA" id="ARBA00004651"/>
    </source>
</evidence>
<dbReference type="InterPro" id="IPR032631">
    <property type="entry name" value="P-type_ATPase_N"/>
</dbReference>
<keyword evidence="33" id="KW-1185">Reference proteome</keyword>
<dbReference type="OrthoDB" id="377733at2759"/>
<dbReference type="InterPro" id="IPR006539">
    <property type="entry name" value="P-type_ATPase_IV"/>
</dbReference>
<evidence type="ECO:0000256" key="20">
    <source>
        <dbReference type="ARBA" id="ARBA00034036"/>
    </source>
</evidence>
<feature type="binding site" evidence="26">
    <location>
        <position position="1018"/>
    </location>
    <ligand>
        <name>Mg(2+)</name>
        <dbReference type="ChEBI" id="CHEBI:18420"/>
    </ligand>
</feature>
<evidence type="ECO:0000256" key="25">
    <source>
        <dbReference type="PIRSR" id="PIRSR606539-2"/>
    </source>
</evidence>
<comment type="subunit">
    <text evidence="23">Component of a P4-ATPase flippase complex which consists of a catalytic alpha subunit ATP8B1 and an accessory beta subunit TMEM30A. The flippase ATP8B1:TMEM30A complex can form an intermediate phosphoenzyme in vitro. Also interacts with beta subunit TMEM30B.</text>
</comment>
<dbReference type="CDD" id="cd02073">
    <property type="entry name" value="P-type_ATPase_APLT_Dnf-like"/>
    <property type="match status" value="1"/>
</dbReference>
<reference evidence="32 33" key="1">
    <citation type="journal article" date="2018" name="Proc. R. Soc. B">
        <title>A non-coding region near Follistatin controls head colour polymorphism in the Gouldian finch.</title>
        <authorList>
            <person name="Toomey M.B."/>
            <person name="Marques C.I."/>
            <person name="Andrade P."/>
            <person name="Araujo P.M."/>
            <person name="Sabatino S."/>
            <person name="Gazda M.A."/>
            <person name="Afonso S."/>
            <person name="Lopes R.J."/>
            <person name="Corbo J.C."/>
            <person name="Carneiro M."/>
        </authorList>
    </citation>
    <scope>NUCLEOTIDE SEQUENCE [LARGE SCALE GENOMIC DNA]</scope>
    <source>
        <strain evidence="32">Red01</strain>
        <tissue evidence="32">Muscle</tissue>
    </source>
</reference>
<dbReference type="FunFam" id="3.40.1110.10:FF:000012">
    <property type="entry name" value="Phospholipid-transporting ATPase"/>
    <property type="match status" value="1"/>
</dbReference>
<dbReference type="SUPFAM" id="SSF81660">
    <property type="entry name" value="Metal cation-transporting ATPase, ATP-binding domain N"/>
    <property type="match status" value="1"/>
</dbReference>
<feature type="binding site" evidence="25">
    <location>
        <position position="1017"/>
    </location>
    <ligand>
        <name>ATP</name>
        <dbReference type="ChEBI" id="CHEBI:30616"/>
    </ligand>
</feature>
<feature type="binding site" evidence="26">
    <location>
        <position position="571"/>
    </location>
    <ligand>
        <name>Mg(2+)</name>
        <dbReference type="ChEBI" id="CHEBI:18420"/>
    </ligand>
</feature>
<evidence type="ECO:0000256" key="28">
    <source>
        <dbReference type="SAM" id="MobiDB-lite"/>
    </source>
</evidence>
<feature type="non-terminal residue" evidence="32">
    <location>
        <position position="1"/>
    </location>
</feature>
<keyword evidence="9 27" id="KW-0812">Transmembrane</keyword>
<dbReference type="GO" id="GO:0000287">
    <property type="term" value="F:magnesium ion binding"/>
    <property type="evidence" value="ECO:0007669"/>
    <property type="project" value="UniProtKB-UniRule"/>
</dbReference>
<keyword evidence="12" id="KW-0256">Endoplasmic reticulum</keyword>
<keyword evidence="10 26" id="KW-0479">Metal-binding</keyword>
<dbReference type="Gene3D" id="2.70.150.10">
    <property type="entry name" value="Calcium-transporting ATPase, cytoplasmic transduction domain A"/>
    <property type="match status" value="1"/>
</dbReference>
<dbReference type="GO" id="GO:0005524">
    <property type="term" value="F:ATP binding"/>
    <property type="evidence" value="ECO:0007669"/>
    <property type="project" value="UniProtKB-UniRule"/>
</dbReference>
<evidence type="ECO:0000259" key="29">
    <source>
        <dbReference type="Pfam" id="PF00122"/>
    </source>
</evidence>
<feature type="binding site" evidence="25">
    <location>
        <position position="756"/>
    </location>
    <ligand>
        <name>ATP</name>
        <dbReference type="ChEBI" id="CHEBI:30616"/>
    </ligand>
</feature>
<evidence type="ECO:0000256" key="2">
    <source>
        <dbReference type="ARBA" id="ARBA00004221"/>
    </source>
</evidence>
<evidence type="ECO:0000313" key="32">
    <source>
        <dbReference type="EMBL" id="RLV89795.1"/>
    </source>
</evidence>
<keyword evidence="11 25" id="KW-0547">Nucleotide-binding</keyword>
<dbReference type="Gene3D" id="3.40.50.1000">
    <property type="entry name" value="HAD superfamily/HAD-like"/>
    <property type="match status" value="2"/>
</dbReference>
<dbReference type="GO" id="GO:0140327">
    <property type="term" value="F:flippase activity"/>
    <property type="evidence" value="ECO:0007669"/>
    <property type="project" value="UniProtKB-ARBA"/>
</dbReference>
<dbReference type="InterPro" id="IPR001757">
    <property type="entry name" value="P_typ_ATPase"/>
</dbReference>
<dbReference type="FunFam" id="3.40.50.1000:FF:000001">
    <property type="entry name" value="Phospholipid-transporting ATPase IC"/>
    <property type="match status" value="1"/>
</dbReference>
<evidence type="ECO:0000256" key="22">
    <source>
        <dbReference type="ARBA" id="ARBA00052223"/>
    </source>
</evidence>
<evidence type="ECO:0000256" key="19">
    <source>
        <dbReference type="ARBA" id="ARBA00023273"/>
    </source>
</evidence>
<evidence type="ECO:0000256" key="11">
    <source>
        <dbReference type="ARBA" id="ARBA00022741"/>
    </source>
</evidence>
<dbReference type="InterPro" id="IPR023298">
    <property type="entry name" value="ATPase_P-typ_TM_dom_sf"/>
</dbReference>
<evidence type="ECO:0000256" key="10">
    <source>
        <dbReference type="ARBA" id="ARBA00022723"/>
    </source>
</evidence>
<accession>A0A3L8RYK7</accession>
<evidence type="ECO:0000256" key="12">
    <source>
        <dbReference type="ARBA" id="ARBA00022824"/>
    </source>
</evidence>
<feature type="transmembrane region" description="Helical" evidence="27">
    <location>
        <begin position="254"/>
        <end position="276"/>
    </location>
</feature>
<keyword evidence="19" id="KW-0966">Cell projection</keyword>
<feature type="transmembrane region" description="Helical" evidence="27">
    <location>
        <begin position="1188"/>
        <end position="1207"/>
    </location>
</feature>